<dbReference type="InterPro" id="IPR006690">
    <property type="entry name" value="OMPA-like_CS"/>
</dbReference>
<keyword evidence="2 4" id="KW-0472">Membrane</keyword>
<dbReference type="PANTHER" id="PTHR30329">
    <property type="entry name" value="STATOR ELEMENT OF FLAGELLAR MOTOR COMPLEX"/>
    <property type="match status" value="1"/>
</dbReference>
<dbReference type="AlphaFoldDB" id="A0AAJ4DDB2"/>
<dbReference type="PANTHER" id="PTHR30329:SF21">
    <property type="entry name" value="LIPOPROTEIN YIAD-RELATED"/>
    <property type="match status" value="1"/>
</dbReference>
<evidence type="ECO:0000256" key="1">
    <source>
        <dbReference type="ARBA" id="ARBA00004442"/>
    </source>
</evidence>
<dbReference type="PROSITE" id="PS01068">
    <property type="entry name" value="OMPA_1"/>
    <property type="match status" value="1"/>
</dbReference>
<protein>
    <submittedName>
        <fullName evidence="7">OmpA family protein</fullName>
    </submittedName>
</protein>
<reference evidence="7 8" key="2">
    <citation type="submission" date="2019-05" db="EMBL/GenBank/DDBJ databases">
        <authorList>
            <person name="Ravantti J.J."/>
        </authorList>
    </citation>
    <scope>NUCLEOTIDE SEQUENCE [LARGE SCALE GENOMIC DNA]</scope>
    <source>
        <strain evidence="7 8">B185</strain>
    </source>
</reference>
<evidence type="ECO:0000259" key="6">
    <source>
        <dbReference type="PROSITE" id="PS51123"/>
    </source>
</evidence>
<dbReference type="PROSITE" id="PS51123">
    <property type="entry name" value="OMPA_2"/>
    <property type="match status" value="1"/>
</dbReference>
<dbReference type="Pfam" id="PF00691">
    <property type="entry name" value="OmpA"/>
    <property type="match status" value="1"/>
</dbReference>
<dbReference type="GO" id="GO:0009279">
    <property type="term" value="C:cell outer membrane"/>
    <property type="evidence" value="ECO:0007669"/>
    <property type="project" value="UniProtKB-SubCell"/>
</dbReference>
<feature type="domain" description="OmpA-like" evidence="6">
    <location>
        <begin position="300"/>
        <end position="417"/>
    </location>
</feature>
<organism evidence="7 8">
    <name type="scientific">Flavobacterium columnare</name>
    <dbReference type="NCBI Taxonomy" id="996"/>
    <lineage>
        <taxon>Bacteria</taxon>
        <taxon>Pseudomonadati</taxon>
        <taxon>Bacteroidota</taxon>
        <taxon>Flavobacteriia</taxon>
        <taxon>Flavobacteriales</taxon>
        <taxon>Flavobacteriaceae</taxon>
        <taxon>Flavobacterium</taxon>
    </lineage>
</organism>
<gene>
    <name evidence="7" type="ORF">UN65_14970</name>
</gene>
<dbReference type="InterPro" id="IPR006664">
    <property type="entry name" value="OMP_bac"/>
</dbReference>
<keyword evidence="3" id="KW-0998">Cell outer membrane</keyword>
<dbReference type="Proteomes" id="UP000304840">
    <property type="component" value="Chromosome"/>
</dbReference>
<dbReference type="CDD" id="cd07185">
    <property type="entry name" value="OmpA_C-like"/>
    <property type="match status" value="1"/>
</dbReference>
<dbReference type="InterPro" id="IPR006665">
    <property type="entry name" value="OmpA-like"/>
</dbReference>
<evidence type="ECO:0000256" key="4">
    <source>
        <dbReference type="PROSITE-ProRule" id="PRU00473"/>
    </source>
</evidence>
<sequence>MAGGIKKIHYAKGPIFKEKSIPNEMVVIAPDDFILFSIEWLETTLEKEKQRNVVWIWQEDNRKTILKKTVLNSAMLYGIKIPKKLCGFTYFLEASLSGNRNYSKKNYTGLYIRGYCPPRITASKWAVSSDGTPAGKQKQFAYGERVYLNLDTEGINGYKNLTIELYAHKTLAPDPLTRTIVGVDVTDGEINLEINNTLIWYGKHLFPKEVMEFYVKVKLPNGKYIEDYNGDIIHARYLRIKPQQVFQMPEPPKNSTALKVGNNKTSLKNYHPCKLNKVQLTETGEPFYIFEEGKTLLKKEHATLKRVSQIVYFDYDQYHLRDDARKTLDILLDFLLYNPFLNMMLEGHADDRGNLDYNQSLSEKRANNVKNYLVQKGLKDERIKTRGFGEARNAIKATNETQHSKNRRTVIEFNYNEYDSNAIVYQTLAGSVLKPKNITLTLIDHDTVKCLRKHDPHQKEIQIQNNKEKILIKDSQADIKVKSSVPPHFASSYLFYLIEYLAPGVSLNHSYYINFHTCAYFADKTYPSLQMLVYPDLVWIANLQYNFEEKGDYFFHDKSLHLETGITKVFEEFKETLLYQILKYLPTNYVLQDAIEEYILGEADYYKYAAHVIHDRDIEKAGEALILKGKEVNLITQTEYTKYAAAAFIYGMVAVTIIIEIILIYLTRGRNLTGKAGKISKILRKGKALEKNLERKWDVDIEIIPPSIAINAGMYYKQLFDRSVAMTYEVNIKAKPLLAIDIKKKFDLKDILESGIDLPKSKPTKDKQALADLKEFKTNTSIIRKFLEEKGITVTGEMTVTGSIAFEHNVKYNVLTSEFSIVQILGTALATAKDERIFESQISFNVKVNGTLKKEFDFFALQTKVDGKLDVESYGSVAIKLKYGVNNETGKGMYVQPILVFSGLKGVYSGDFGTQVNYKKDKLVEVSKKIKPTPFTLIEPFEMDLLTMHLFNQQEADW</sequence>
<accession>A0AAJ4DDB2</accession>
<evidence type="ECO:0000256" key="3">
    <source>
        <dbReference type="ARBA" id="ARBA00023237"/>
    </source>
</evidence>
<dbReference type="PRINTS" id="PR01021">
    <property type="entry name" value="OMPADOMAIN"/>
</dbReference>
<dbReference type="RefSeq" id="WP_138425479.1">
    <property type="nucleotide sequence ID" value="NZ_CP010992.1"/>
</dbReference>
<comment type="subcellular location">
    <subcellularLocation>
        <location evidence="1">Cell outer membrane</location>
    </subcellularLocation>
</comment>
<dbReference type="Gene3D" id="3.30.1330.60">
    <property type="entry name" value="OmpA-like domain"/>
    <property type="match status" value="1"/>
</dbReference>
<evidence type="ECO:0000313" key="8">
    <source>
        <dbReference type="Proteomes" id="UP000304840"/>
    </source>
</evidence>
<feature type="transmembrane region" description="Helical" evidence="5">
    <location>
        <begin position="643"/>
        <end position="666"/>
    </location>
</feature>
<dbReference type="SUPFAM" id="SSF103088">
    <property type="entry name" value="OmpA-like"/>
    <property type="match status" value="1"/>
</dbReference>
<dbReference type="EMBL" id="CP010992">
    <property type="protein sequence ID" value="QCV57176.1"/>
    <property type="molecule type" value="Genomic_DNA"/>
</dbReference>
<evidence type="ECO:0000313" key="7">
    <source>
        <dbReference type="EMBL" id="QCV57176.1"/>
    </source>
</evidence>
<proteinExistence type="predicted"/>
<evidence type="ECO:0000256" key="2">
    <source>
        <dbReference type="ARBA" id="ARBA00023136"/>
    </source>
</evidence>
<evidence type="ECO:0000256" key="5">
    <source>
        <dbReference type="SAM" id="Phobius"/>
    </source>
</evidence>
<dbReference type="InterPro" id="IPR036737">
    <property type="entry name" value="OmpA-like_sf"/>
</dbReference>
<name>A0AAJ4DDB2_9FLAO</name>
<keyword evidence="5" id="KW-1133">Transmembrane helix</keyword>
<keyword evidence="5" id="KW-0812">Transmembrane</keyword>
<dbReference type="InterPro" id="IPR050330">
    <property type="entry name" value="Bact_OuterMem_StrucFunc"/>
</dbReference>
<reference evidence="8" key="1">
    <citation type="submission" date="2016-03" db="EMBL/GenBank/DDBJ databases">
        <title>Flavobacterium columnare strain B185, complete genome.</title>
        <authorList>
            <person name="Sundberg L.-R."/>
            <person name="Papponen P."/>
            <person name="Laanto E."/>
        </authorList>
    </citation>
    <scope>NUCLEOTIDE SEQUENCE [LARGE SCALE GENOMIC DNA]</scope>
    <source>
        <strain evidence="8">B185</strain>
    </source>
</reference>